<evidence type="ECO:0000259" key="17">
    <source>
        <dbReference type="Pfam" id="PF22936"/>
    </source>
</evidence>
<reference evidence="18" key="1">
    <citation type="journal article" date="2011" name="PLoS Biol.">
        <title>Gene gain and loss during evolution of obligate parasitism in the white rust pathogen of Arabidopsis thaliana.</title>
        <authorList>
            <person name="Kemen E."/>
            <person name="Gardiner A."/>
            <person name="Schultz-Larsen T."/>
            <person name="Kemen A.C."/>
            <person name="Balmuth A.L."/>
            <person name="Robert-Seilaniantz A."/>
            <person name="Bailey K."/>
            <person name="Holub E."/>
            <person name="Studholme D.J."/>
            <person name="Maclean D."/>
            <person name="Jones J.D."/>
        </authorList>
    </citation>
    <scope>NUCLEOTIDE SEQUENCE</scope>
</reference>
<dbReference type="HOGENOM" id="CLU_001650_20_0_1"/>
<dbReference type="GO" id="GO:0004519">
    <property type="term" value="F:endonuclease activity"/>
    <property type="evidence" value="ECO:0007669"/>
    <property type="project" value="UniProtKB-KW"/>
</dbReference>
<evidence type="ECO:0000256" key="12">
    <source>
        <dbReference type="ARBA" id="ARBA00022918"/>
    </source>
</evidence>
<feature type="domain" description="GAG-pre-integrase" evidence="16">
    <location>
        <begin position="98"/>
        <end position="168"/>
    </location>
</feature>
<evidence type="ECO:0000256" key="15">
    <source>
        <dbReference type="ARBA" id="ARBA00023172"/>
    </source>
</evidence>
<reference evidence="18" key="2">
    <citation type="submission" date="2011-02" db="EMBL/GenBank/DDBJ databases">
        <authorList>
            <person name="MacLean D."/>
        </authorList>
    </citation>
    <scope>NUCLEOTIDE SEQUENCE</scope>
</reference>
<dbReference type="GO" id="GO:0003964">
    <property type="term" value="F:RNA-directed DNA polymerase activity"/>
    <property type="evidence" value="ECO:0007669"/>
    <property type="project" value="UniProtKB-KW"/>
</dbReference>
<comment type="function">
    <text evidence="1">The aspartyl protease (PR) mediates the proteolytic cleavages of the Gag and Gag-Pol polyproteins after assembly of the VLP.</text>
</comment>
<dbReference type="InterPro" id="IPR025724">
    <property type="entry name" value="GAG-pre-integrase_dom"/>
</dbReference>
<dbReference type="InterPro" id="IPR039537">
    <property type="entry name" value="Retrotran_Ty1/copia-like"/>
</dbReference>
<dbReference type="InterPro" id="IPR036397">
    <property type="entry name" value="RNaseH_sf"/>
</dbReference>
<protein>
    <submittedName>
        <fullName evidence="18">Putative polyprotein</fullName>
    </submittedName>
</protein>
<accession>F0X080</accession>
<evidence type="ECO:0000256" key="10">
    <source>
        <dbReference type="ARBA" id="ARBA00022842"/>
    </source>
</evidence>
<keyword evidence="4" id="KW-0540">Nuclease</keyword>
<keyword evidence="12" id="KW-0695">RNA-directed DNA polymerase</keyword>
<keyword evidence="3" id="KW-0645">Protease</keyword>
<dbReference type="Pfam" id="PF13976">
    <property type="entry name" value="gag_pre-integrs"/>
    <property type="match status" value="1"/>
</dbReference>
<keyword evidence="14" id="KW-0917">Virion maturation</keyword>
<evidence type="ECO:0000259" key="16">
    <source>
        <dbReference type="Pfam" id="PF13976"/>
    </source>
</evidence>
<keyword evidence="15" id="KW-0233">DNA recombination</keyword>
<dbReference type="PANTHER" id="PTHR42648">
    <property type="entry name" value="TRANSPOSASE, PUTATIVE-RELATED"/>
    <property type="match status" value="1"/>
</dbReference>
<dbReference type="GO" id="GO:0006508">
    <property type="term" value="P:proteolysis"/>
    <property type="evidence" value="ECO:0007669"/>
    <property type="project" value="UniProtKB-KW"/>
</dbReference>
<dbReference type="PANTHER" id="PTHR42648:SF11">
    <property type="entry name" value="TRANSPOSON TY4-P GAG-POL POLYPROTEIN"/>
    <property type="match status" value="1"/>
</dbReference>
<keyword evidence="10" id="KW-0460">Magnesium</keyword>
<dbReference type="EMBL" id="FR824509">
    <property type="protein sequence ID" value="CCA27162.1"/>
    <property type="molecule type" value="Genomic_DNA"/>
</dbReference>
<keyword evidence="11" id="KW-0229">DNA integration</keyword>
<evidence type="ECO:0000256" key="8">
    <source>
        <dbReference type="ARBA" id="ARBA00022801"/>
    </source>
</evidence>
<proteinExistence type="predicted"/>
<keyword evidence="13" id="KW-0808">Transferase</keyword>
<dbReference type="GO" id="GO:0006310">
    <property type="term" value="P:DNA recombination"/>
    <property type="evidence" value="ECO:0007669"/>
    <property type="project" value="UniProtKB-KW"/>
</dbReference>
<evidence type="ECO:0000313" key="18">
    <source>
        <dbReference type="EMBL" id="CCA27162.1"/>
    </source>
</evidence>
<keyword evidence="5" id="KW-0479">Metal-binding</keyword>
<keyword evidence="13" id="KW-0239">DNA-directed DNA polymerase</keyword>
<keyword evidence="8" id="KW-0378">Hydrolase</keyword>
<dbReference type="Gene3D" id="3.30.420.10">
    <property type="entry name" value="Ribonuclease H-like superfamily/Ribonuclease H"/>
    <property type="match status" value="1"/>
</dbReference>
<organism evidence="18">
    <name type="scientific">Albugo laibachii Nc14</name>
    <dbReference type="NCBI Taxonomy" id="890382"/>
    <lineage>
        <taxon>Eukaryota</taxon>
        <taxon>Sar</taxon>
        <taxon>Stramenopiles</taxon>
        <taxon>Oomycota</taxon>
        <taxon>Peronosporomycetes</taxon>
        <taxon>Albuginales</taxon>
        <taxon>Albuginaceae</taxon>
        <taxon>Albugo</taxon>
    </lineage>
</organism>
<evidence type="ECO:0000256" key="5">
    <source>
        <dbReference type="ARBA" id="ARBA00022723"/>
    </source>
</evidence>
<dbReference type="GO" id="GO:0003676">
    <property type="term" value="F:nucleic acid binding"/>
    <property type="evidence" value="ECO:0007669"/>
    <property type="project" value="InterPro"/>
</dbReference>
<dbReference type="InterPro" id="IPR012337">
    <property type="entry name" value="RNaseH-like_sf"/>
</dbReference>
<evidence type="ECO:0000256" key="1">
    <source>
        <dbReference type="ARBA" id="ARBA00002180"/>
    </source>
</evidence>
<evidence type="ECO:0000256" key="9">
    <source>
        <dbReference type="ARBA" id="ARBA00022840"/>
    </source>
</evidence>
<evidence type="ECO:0000256" key="7">
    <source>
        <dbReference type="ARBA" id="ARBA00022759"/>
    </source>
</evidence>
<evidence type="ECO:0000256" key="3">
    <source>
        <dbReference type="ARBA" id="ARBA00022670"/>
    </source>
</evidence>
<dbReference type="Pfam" id="PF22936">
    <property type="entry name" value="Pol_BBD"/>
    <property type="match status" value="1"/>
</dbReference>
<dbReference type="SUPFAM" id="SSF53098">
    <property type="entry name" value="Ribonuclease H-like"/>
    <property type="match status" value="1"/>
</dbReference>
<dbReference type="GO" id="GO:0046872">
    <property type="term" value="F:metal ion binding"/>
    <property type="evidence" value="ECO:0007669"/>
    <property type="project" value="UniProtKB-KW"/>
</dbReference>
<keyword evidence="13" id="KW-0548">Nucleotidyltransferase</keyword>
<dbReference type="GO" id="GO:0005524">
    <property type="term" value="F:ATP binding"/>
    <property type="evidence" value="ECO:0007669"/>
    <property type="project" value="UniProtKB-KW"/>
</dbReference>
<evidence type="ECO:0000256" key="6">
    <source>
        <dbReference type="ARBA" id="ARBA00022741"/>
    </source>
</evidence>
<feature type="domain" description="Retrovirus-related Pol polyprotein from transposon TNT 1-94-like beta-barrel" evidence="17">
    <location>
        <begin position="1"/>
        <end position="71"/>
    </location>
</feature>
<evidence type="ECO:0000256" key="11">
    <source>
        <dbReference type="ARBA" id="ARBA00022908"/>
    </source>
</evidence>
<evidence type="ECO:0000256" key="14">
    <source>
        <dbReference type="ARBA" id="ARBA00023113"/>
    </source>
</evidence>
<dbReference type="AlphaFoldDB" id="F0X080"/>
<dbReference type="GO" id="GO:0015074">
    <property type="term" value="P:DNA integration"/>
    <property type="evidence" value="ECO:0007669"/>
    <property type="project" value="UniProtKB-KW"/>
</dbReference>
<gene>
    <name evidence="18" type="primary">AlNc14C467G11818</name>
    <name evidence="18" type="ORF">ALNC14_133060</name>
</gene>
<keyword evidence="9" id="KW-0067">ATP-binding</keyword>
<keyword evidence="2" id="KW-1188">Viral release from host cell</keyword>
<dbReference type="GO" id="GO:0003887">
    <property type="term" value="F:DNA-directed DNA polymerase activity"/>
    <property type="evidence" value="ECO:0007669"/>
    <property type="project" value="UniProtKB-KW"/>
</dbReference>
<evidence type="ECO:0000256" key="4">
    <source>
        <dbReference type="ARBA" id="ARBA00022722"/>
    </source>
</evidence>
<evidence type="ECO:0000256" key="13">
    <source>
        <dbReference type="ARBA" id="ARBA00022932"/>
    </source>
</evidence>
<evidence type="ECO:0000256" key="2">
    <source>
        <dbReference type="ARBA" id="ARBA00022612"/>
    </source>
</evidence>
<dbReference type="GO" id="GO:0008233">
    <property type="term" value="F:peptidase activity"/>
    <property type="evidence" value="ECO:0007669"/>
    <property type="project" value="UniProtKB-KW"/>
</dbReference>
<name>F0X080_9STRA</name>
<sequence length="235" mass="26464">MCPFHDEFTEIRPLDKLVLISVANGVQVEAQGIGTIRVMLHNLKPIRIEDVLYVPQLDRRLLSITVLAGKGLEVTFSGSVFRIEDNEAVIVEVSKTGKLFILQCKRVEDANVVGHVERTRPVSFNIWHARLGHLQLGKLKSMEDCVDGLTLKQVEKSNDEDDICKGCAYVESSIKAFPRSHYGTLKAQSLLEMIHSDVMGPMHTSSQGGARYMVTFIDDYSRYVMVYFMKQKSIS</sequence>
<keyword evidence="7" id="KW-0255">Endonuclease</keyword>
<keyword evidence="6" id="KW-0547">Nucleotide-binding</keyword>
<dbReference type="InterPro" id="IPR054722">
    <property type="entry name" value="PolX-like_BBD"/>
</dbReference>